<name>A0A6P5A5F4_BRABE</name>
<feature type="compositionally biased region" description="Basic and acidic residues" evidence="3">
    <location>
        <begin position="462"/>
        <end position="475"/>
    </location>
</feature>
<dbReference type="InterPro" id="IPR051712">
    <property type="entry name" value="ARTD-AVP"/>
</dbReference>
<gene>
    <name evidence="7" type="primary">LOC109479491</name>
</gene>
<dbReference type="InterPro" id="IPR012317">
    <property type="entry name" value="Poly(ADP-ribose)pol_cat_dom"/>
</dbReference>
<sequence>MSEKSARGGAARGNRGRGRGRGTRGGTGRNPGGSVAPGAGANPQFTTDQVVAMVKALSTSQASLSAAIETEEQFEEEEEEEEEGDTKKGGGKKGRKQSKQEKEPPAKISAKEGRIIRELVSILFDKSGDVPVVKLQQEAKKVSNRQEYQDPGKLATFLHKHDFFQTRLNKDGVMLVKVKRDVTLCGKYTASTCKEDGCAHFHLCRQYASGQGCSNGLSCRYSHNLKDDHNIVVLQENFLDGLAEAQVLSMITKPEKSKGSSKPAKKAKKDEGTPPTEVPPSTTSKGGSKPAKKPKKDEGTTPTEVPPPMASKGGSKPAKKPKKMKDEGTPPTDVPQPMTRQEELKRLPRVCHFYTTEGKSCKNGPACTAGLHVCTFYLTGSCSRKPCQLSHNLFDPQPRDLLKKSGLLGKPGKYIVGLYKEKFEAKIQKKEKQEKKDQQAPPTEDSSKSDPGMPEPKPSTESTHDDVTSMPEHWEPMGSPEGGFMPLENGFVLAEIPPTGKEMSDIMSAFYQTLHSSKVHSIKRVQNFYLWDMYCKRKNQMKRQNNSQFPLELRLFHGTNQEAVSPICRQNFDWRLSGHNVGQLFGQGSYFTANASYASAYSQPSYPTGHRYMFFAKVLVGRYAKGESSYRRPPPLNEYDPYGLSYDSCVDDENSPNVFVVFESTQCYPEYLIEYSY</sequence>
<dbReference type="OrthoDB" id="6133115at2759"/>
<dbReference type="CDD" id="cd01439">
    <property type="entry name" value="TCCD_inducible_PARP_like"/>
    <property type="match status" value="1"/>
</dbReference>
<dbReference type="GeneID" id="109479491"/>
<keyword evidence="2" id="KW-0863">Zinc-finger</keyword>
<protein>
    <submittedName>
        <fullName evidence="7">Uncharacterized protein LOC109479491</fullName>
    </submittedName>
</protein>
<accession>A0A6P5A5F4</accession>
<evidence type="ECO:0000256" key="1">
    <source>
        <dbReference type="ARBA" id="ARBA00024347"/>
    </source>
</evidence>
<feature type="domain" description="C3H1-type" evidence="4">
    <location>
        <begin position="345"/>
        <end position="375"/>
    </location>
</feature>
<feature type="compositionally biased region" description="Low complexity" evidence="3">
    <location>
        <begin position="273"/>
        <end position="289"/>
    </location>
</feature>
<comment type="similarity">
    <text evidence="1">Belongs to the ARTD/PARP family.</text>
</comment>
<dbReference type="GO" id="GO:1990404">
    <property type="term" value="F:NAD+-protein mono-ADP-ribosyltransferase activity"/>
    <property type="evidence" value="ECO:0007669"/>
    <property type="project" value="TreeGrafter"/>
</dbReference>
<feature type="domain" description="C3H1-type" evidence="4">
    <location>
        <begin position="203"/>
        <end position="226"/>
    </location>
</feature>
<feature type="domain" description="PARP catalytic" evidence="5">
    <location>
        <begin position="479"/>
        <end position="677"/>
    </location>
</feature>
<evidence type="ECO:0000313" key="7">
    <source>
        <dbReference type="RefSeq" id="XP_019637016.1"/>
    </source>
</evidence>
<feature type="compositionally biased region" description="Acidic residues" evidence="3">
    <location>
        <begin position="69"/>
        <end position="84"/>
    </location>
</feature>
<feature type="region of interest" description="Disordered" evidence="3">
    <location>
        <begin position="429"/>
        <end position="481"/>
    </location>
</feature>
<dbReference type="GO" id="GO:0003950">
    <property type="term" value="F:NAD+ poly-ADP-ribosyltransferase activity"/>
    <property type="evidence" value="ECO:0007669"/>
    <property type="project" value="InterPro"/>
</dbReference>
<keyword evidence="2" id="KW-0479">Metal-binding</keyword>
<dbReference type="RefSeq" id="XP_019637016.1">
    <property type="nucleotide sequence ID" value="XM_019781457.1"/>
</dbReference>
<dbReference type="SMART" id="SM00356">
    <property type="entry name" value="ZnF_C3H1"/>
    <property type="match status" value="3"/>
</dbReference>
<dbReference type="PANTHER" id="PTHR45740:SF2">
    <property type="entry name" value="POLY [ADP-RIBOSE] POLYMERASE"/>
    <property type="match status" value="1"/>
</dbReference>
<feature type="zinc finger region" description="C3H1-type" evidence="2">
    <location>
        <begin position="345"/>
        <end position="375"/>
    </location>
</feature>
<evidence type="ECO:0000313" key="6">
    <source>
        <dbReference type="Proteomes" id="UP000515135"/>
    </source>
</evidence>
<proteinExistence type="inferred from homology"/>
<dbReference type="KEGG" id="bbel:109479491"/>
<dbReference type="AlphaFoldDB" id="A0A6P5A5F4"/>
<dbReference type="InterPro" id="IPR000571">
    <property type="entry name" value="Znf_CCCH"/>
</dbReference>
<dbReference type="Gene3D" id="3.90.228.10">
    <property type="match status" value="1"/>
</dbReference>
<dbReference type="PANTHER" id="PTHR45740">
    <property type="entry name" value="POLY [ADP-RIBOSE] POLYMERASE"/>
    <property type="match status" value="1"/>
</dbReference>
<keyword evidence="6" id="KW-1185">Reference proteome</keyword>
<feature type="compositionally biased region" description="Basic and acidic residues" evidence="3">
    <location>
        <begin position="98"/>
        <end position="110"/>
    </location>
</feature>
<dbReference type="PROSITE" id="PS50103">
    <property type="entry name" value="ZF_C3H1"/>
    <property type="match status" value="2"/>
</dbReference>
<keyword evidence="2" id="KW-0862">Zinc</keyword>
<dbReference type="GO" id="GO:0005634">
    <property type="term" value="C:nucleus"/>
    <property type="evidence" value="ECO:0007669"/>
    <property type="project" value="TreeGrafter"/>
</dbReference>
<organism evidence="6 7">
    <name type="scientific">Branchiostoma belcheri</name>
    <name type="common">Amphioxus</name>
    <dbReference type="NCBI Taxonomy" id="7741"/>
    <lineage>
        <taxon>Eukaryota</taxon>
        <taxon>Metazoa</taxon>
        <taxon>Chordata</taxon>
        <taxon>Cephalochordata</taxon>
        <taxon>Leptocardii</taxon>
        <taxon>Amphioxiformes</taxon>
        <taxon>Branchiostomatidae</taxon>
        <taxon>Branchiostoma</taxon>
    </lineage>
</organism>
<dbReference type="PROSITE" id="PS51059">
    <property type="entry name" value="PARP_CATALYTIC"/>
    <property type="match status" value="1"/>
</dbReference>
<feature type="region of interest" description="Disordered" evidence="3">
    <location>
        <begin position="61"/>
        <end position="110"/>
    </location>
</feature>
<evidence type="ECO:0000259" key="4">
    <source>
        <dbReference type="PROSITE" id="PS50103"/>
    </source>
</evidence>
<feature type="zinc finger region" description="C3H1-type" evidence="2">
    <location>
        <begin position="203"/>
        <end position="226"/>
    </location>
</feature>
<reference evidence="7" key="1">
    <citation type="submission" date="2025-08" db="UniProtKB">
        <authorList>
            <consortium name="RefSeq"/>
        </authorList>
    </citation>
    <scope>IDENTIFICATION</scope>
    <source>
        <tissue evidence="7">Gonad</tissue>
    </source>
</reference>
<evidence type="ECO:0000256" key="2">
    <source>
        <dbReference type="PROSITE-ProRule" id="PRU00723"/>
    </source>
</evidence>
<dbReference type="GO" id="GO:0008270">
    <property type="term" value="F:zinc ion binding"/>
    <property type="evidence" value="ECO:0007669"/>
    <property type="project" value="UniProtKB-KW"/>
</dbReference>
<feature type="region of interest" description="Disordered" evidence="3">
    <location>
        <begin position="253"/>
        <end position="343"/>
    </location>
</feature>
<evidence type="ECO:0000256" key="3">
    <source>
        <dbReference type="SAM" id="MobiDB-lite"/>
    </source>
</evidence>
<dbReference type="Pfam" id="PF00644">
    <property type="entry name" value="PARP"/>
    <property type="match status" value="1"/>
</dbReference>
<feature type="region of interest" description="Disordered" evidence="3">
    <location>
        <begin position="1"/>
        <end position="43"/>
    </location>
</feature>
<evidence type="ECO:0000259" key="5">
    <source>
        <dbReference type="PROSITE" id="PS51059"/>
    </source>
</evidence>
<dbReference type="Proteomes" id="UP000515135">
    <property type="component" value="Unplaced"/>
</dbReference>
<dbReference type="SUPFAM" id="SSF56399">
    <property type="entry name" value="ADP-ribosylation"/>
    <property type="match status" value="1"/>
</dbReference>
<feature type="compositionally biased region" description="Basic and acidic residues" evidence="3">
    <location>
        <begin position="429"/>
        <end position="438"/>
    </location>
</feature>